<sequence>MAEVFLTVCAPTGRTQSCYFRTQEQIPTSYFSLSYGGVSVKASSSGTGLFAQVDILDRFIDVMVQTQSFKPCSLYPQKIQRRVHSPTNHMQCMFLIV</sequence>
<evidence type="ECO:0000313" key="1">
    <source>
        <dbReference type="EMBL" id="EDL75039.1"/>
    </source>
</evidence>
<dbReference type="Proteomes" id="UP000234681">
    <property type="component" value="Chromosome 18"/>
</dbReference>
<organism evidence="1 2">
    <name type="scientific">Rattus norvegicus</name>
    <name type="common">Rat</name>
    <dbReference type="NCBI Taxonomy" id="10116"/>
    <lineage>
        <taxon>Eukaryota</taxon>
        <taxon>Metazoa</taxon>
        <taxon>Chordata</taxon>
        <taxon>Craniata</taxon>
        <taxon>Vertebrata</taxon>
        <taxon>Euteleostomi</taxon>
        <taxon>Mammalia</taxon>
        <taxon>Eutheria</taxon>
        <taxon>Euarchontoglires</taxon>
        <taxon>Glires</taxon>
        <taxon>Rodentia</taxon>
        <taxon>Myomorpha</taxon>
        <taxon>Muroidea</taxon>
        <taxon>Muridae</taxon>
        <taxon>Murinae</taxon>
        <taxon>Rattus</taxon>
    </lineage>
</organism>
<gene>
    <name evidence="1" type="ORF">rCG_62878</name>
</gene>
<reference evidence="2" key="1">
    <citation type="submission" date="2005-09" db="EMBL/GenBank/DDBJ databases">
        <authorList>
            <person name="Mural R.J."/>
            <person name="Li P.W."/>
            <person name="Adams M.D."/>
            <person name="Amanatides P.G."/>
            <person name="Baden-Tillson H."/>
            <person name="Barnstead M."/>
            <person name="Chin S.H."/>
            <person name="Dew I."/>
            <person name="Evans C.A."/>
            <person name="Ferriera S."/>
            <person name="Flanigan M."/>
            <person name="Fosler C."/>
            <person name="Glodek A."/>
            <person name="Gu Z."/>
            <person name="Holt R.A."/>
            <person name="Jennings D."/>
            <person name="Kraft C.L."/>
            <person name="Lu F."/>
            <person name="Nguyen T."/>
            <person name="Nusskern D.R."/>
            <person name="Pfannkoch C.M."/>
            <person name="Sitter C."/>
            <person name="Sutton G.G."/>
            <person name="Venter J.C."/>
            <person name="Wang Z."/>
            <person name="Woodage T."/>
            <person name="Zheng X.H."/>
            <person name="Zhong F."/>
        </authorList>
    </citation>
    <scope>NUCLEOTIDE SEQUENCE [LARGE SCALE GENOMIC DNA]</scope>
    <source>
        <strain>BN</strain>
        <strain evidence="2">Sprague-Dawley</strain>
    </source>
</reference>
<dbReference type="AlphaFoldDB" id="A6KLU5"/>
<dbReference type="EMBL" id="CH474065">
    <property type="protein sequence ID" value="EDL75039.1"/>
    <property type="molecule type" value="Genomic_DNA"/>
</dbReference>
<accession>A6KLU5</accession>
<protein>
    <submittedName>
        <fullName evidence="1">RCG62878</fullName>
    </submittedName>
</protein>
<evidence type="ECO:0000313" key="2">
    <source>
        <dbReference type="Proteomes" id="UP000234681"/>
    </source>
</evidence>
<proteinExistence type="predicted"/>
<name>A6KLU5_RAT</name>